<dbReference type="Gene3D" id="3.40.30.10">
    <property type="entry name" value="Glutaredoxin"/>
    <property type="match status" value="1"/>
</dbReference>
<feature type="region of interest" description="Disordered" evidence="1">
    <location>
        <begin position="7"/>
        <end position="33"/>
    </location>
</feature>
<evidence type="ECO:0000256" key="1">
    <source>
        <dbReference type="SAM" id="MobiDB-lite"/>
    </source>
</evidence>
<dbReference type="Proteomes" id="UP001140453">
    <property type="component" value="Unassembled WGS sequence"/>
</dbReference>
<gene>
    <name evidence="2" type="ORF">N0V93_007969</name>
</gene>
<comment type="caution">
    <text evidence="2">The sequence shown here is derived from an EMBL/GenBank/DDBJ whole genome shotgun (WGS) entry which is preliminary data.</text>
</comment>
<dbReference type="InterPro" id="IPR036249">
    <property type="entry name" value="Thioredoxin-like_sf"/>
</dbReference>
<dbReference type="AlphaFoldDB" id="A0A9W9CUA8"/>
<name>A0A9W9CUA8_9PEZI</name>
<accession>A0A9W9CUA8</accession>
<evidence type="ECO:0008006" key="4">
    <source>
        <dbReference type="Google" id="ProtNLM"/>
    </source>
</evidence>
<keyword evidence="3" id="KW-1185">Reference proteome</keyword>
<dbReference type="EMBL" id="JAPEVB010000005">
    <property type="protein sequence ID" value="KAJ4387378.1"/>
    <property type="molecule type" value="Genomic_DNA"/>
</dbReference>
<evidence type="ECO:0000313" key="2">
    <source>
        <dbReference type="EMBL" id="KAJ4387378.1"/>
    </source>
</evidence>
<dbReference type="PANTHER" id="PTHR42336:SF1">
    <property type="entry name" value="ALKYL HYDROPEROXIDE REDUCTASE SUBUNIT C_ THIOL SPECIFIC ANTIOXIDANT DOMAIN-CONTAINING PROTEIN"/>
    <property type="match status" value="1"/>
</dbReference>
<dbReference type="Pfam" id="PF13911">
    <property type="entry name" value="AhpC-TSA_2"/>
    <property type="match status" value="1"/>
</dbReference>
<dbReference type="SUPFAM" id="SSF52833">
    <property type="entry name" value="Thioredoxin-like"/>
    <property type="match status" value="1"/>
</dbReference>
<evidence type="ECO:0000313" key="3">
    <source>
        <dbReference type="Proteomes" id="UP001140453"/>
    </source>
</evidence>
<dbReference type="InterPro" id="IPR032801">
    <property type="entry name" value="PXL2A/B/C"/>
</dbReference>
<protein>
    <recommendedName>
        <fullName evidence="4">Thioredoxin domain-containing protein</fullName>
    </recommendedName>
</protein>
<dbReference type="OrthoDB" id="40334at2759"/>
<sequence>MSAMQELSSWLTPPKLDISPPPQIGQEAPVNNPLKLPKSAGKATIIAFLRHCGCPFAEKTFLRMREAASAHPDIHFIAVSHSNQQHTDKWLQDIGGTNPANLEIIVDDKREIYADWGLGVASVWHVLKPQSLYDIYKIAKEDGIKNRPTESGYRWQTSGHWAVDGQGKVVWGGVVGSANEIPDFEEAIKAVEAKTVAKASL</sequence>
<organism evidence="2 3">
    <name type="scientific">Gnomoniopsis smithogilvyi</name>
    <dbReference type="NCBI Taxonomy" id="1191159"/>
    <lineage>
        <taxon>Eukaryota</taxon>
        <taxon>Fungi</taxon>
        <taxon>Dikarya</taxon>
        <taxon>Ascomycota</taxon>
        <taxon>Pezizomycotina</taxon>
        <taxon>Sordariomycetes</taxon>
        <taxon>Sordariomycetidae</taxon>
        <taxon>Diaporthales</taxon>
        <taxon>Gnomoniaceae</taxon>
        <taxon>Gnomoniopsis</taxon>
    </lineage>
</organism>
<dbReference type="PANTHER" id="PTHR42336">
    <property type="entry name" value="THIOREDOXIN DOMAIN-CONTAINING PROTEIN-RELATED"/>
    <property type="match status" value="1"/>
</dbReference>
<reference evidence="2" key="1">
    <citation type="submission" date="2022-10" db="EMBL/GenBank/DDBJ databases">
        <title>Tapping the CABI collections for fungal endophytes: first genome assemblies for Collariella, Neodidymelliopsis, Ascochyta clinopodiicola, Didymella pomorum, Didymosphaeria variabile, Neocosmospora piperis and Neocucurbitaria cava.</title>
        <authorList>
            <person name="Hill R."/>
        </authorList>
    </citation>
    <scope>NUCLEOTIDE SEQUENCE</scope>
    <source>
        <strain evidence="2">IMI 355082</strain>
    </source>
</reference>
<proteinExistence type="predicted"/>